<reference evidence="2 3" key="1">
    <citation type="journal article" date="2019" name="Sci. Rep.">
        <title>Orb-weaving spider Araneus ventricosus genome elucidates the spidroin gene catalogue.</title>
        <authorList>
            <person name="Kono N."/>
            <person name="Nakamura H."/>
            <person name="Ohtoshi R."/>
            <person name="Moran D.A.P."/>
            <person name="Shinohara A."/>
            <person name="Yoshida Y."/>
            <person name="Fujiwara M."/>
            <person name="Mori M."/>
            <person name="Tomita M."/>
            <person name="Arakawa K."/>
        </authorList>
    </citation>
    <scope>NUCLEOTIDE SEQUENCE [LARGE SCALE GENOMIC DNA]</scope>
</reference>
<evidence type="ECO:0000313" key="2">
    <source>
        <dbReference type="EMBL" id="GBM76314.1"/>
    </source>
</evidence>
<gene>
    <name evidence="2" type="ORF">AVEN_214739_1</name>
</gene>
<protein>
    <submittedName>
        <fullName evidence="2">Uncharacterized protein</fullName>
    </submittedName>
</protein>
<feature type="compositionally biased region" description="Polar residues" evidence="1">
    <location>
        <begin position="70"/>
        <end position="82"/>
    </location>
</feature>
<name>A0A4Y2IF93_ARAVE</name>
<accession>A0A4Y2IF93</accession>
<dbReference type="AlphaFoldDB" id="A0A4Y2IF93"/>
<proteinExistence type="predicted"/>
<sequence>MKPPEWTMKEKFGNTLASSREPVTPPGPQGSVRETSHLPHHPNPASRKAHGNGLLLARIIGPPLPRLSPKRSQNLPSPQKKPTASAFVAVKGKFLDIPGEYRHSVLEQSTIITLEGSDWTSESDVTLLHIAATVRHAYLVYSS</sequence>
<comment type="caution">
    <text evidence="2">The sequence shown here is derived from an EMBL/GenBank/DDBJ whole genome shotgun (WGS) entry which is preliminary data.</text>
</comment>
<organism evidence="2 3">
    <name type="scientific">Araneus ventricosus</name>
    <name type="common">Orbweaver spider</name>
    <name type="synonym">Epeira ventricosa</name>
    <dbReference type="NCBI Taxonomy" id="182803"/>
    <lineage>
        <taxon>Eukaryota</taxon>
        <taxon>Metazoa</taxon>
        <taxon>Ecdysozoa</taxon>
        <taxon>Arthropoda</taxon>
        <taxon>Chelicerata</taxon>
        <taxon>Arachnida</taxon>
        <taxon>Araneae</taxon>
        <taxon>Araneomorphae</taxon>
        <taxon>Entelegynae</taxon>
        <taxon>Araneoidea</taxon>
        <taxon>Araneidae</taxon>
        <taxon>Araneus</taxon>
    </lineage>
</organism>
<dbReference type="EMBL" id="BGPR01002613">
    <property type="protein sequence ID" value="GBM76314.1"/>
    <property type="molecule type" value="Genomic_DNA"/>
</dbReference>
<feature type="region of interest" description="Disordered" evidence="1">
    <location>
        <begin position="1"/>
        <end position="83"/>
    </location>
</feature>
<evidence type="ECO:0000256" key="1">
    <source>
        <dbReference type="SAM" id="MobiDB-lite"/>
    </source>
</evidence>
<keyword evidence="3" id="KW-1185">Reference proteome</keyword>
<dbReference type="Proteomes" id="UP000499080">
    <property type="component" value="Unassembled WGS sequence"/>
</dbReference>
<evidence type="ECO:0000313" key="3">
    <source>
        <dbReference type="Proteomes" id="UP000499080"/>
    </source>
</evidence>